<dbReference type="GO" id="GO:0003866">
    <property type="term" value="F:3-phosphoshikimate 1-carboxyvinyltransferase activity"/>
    <property type="evidence" value="ECO:0007669"/>
    <property type="project" value="UniProtKB-UniRule"/>
</dbReference>
<organism evidence="9 10">
    <name type="scientific">Dialister succinatiphilus YIT 11850</name>
    <dbReference type="NCBI Taxonomy" id="742743"/>
    <lineage>
        <taxon>Bacteria</taxon>
        <taxon>Bacillati</taxon>
        <taxon>Bacillota</taxon>
        <taxon>Negativicutes</taxon>
        <taxon>Veillonellales</taxon>
        <taxon>Veillonellaceae</taxon>
        <taxon>Dialister</taxon>
    </lineage>
</organism>
<comment type="subunit">
    <text evidence="7">Monomer.</text>
</comment>
<dbReference type="PANTHER" id="PTHR21090">
    <property type="entry name" value="AROM/DEHYDROQUINATE SYNTHASE"/>
    <property type="match status" value="1"/>
</dbReference>
<dbReference type="HOGENOM" id="CLU_024321_0_0_9"/>
<feature type="active site" description="Proton acceptor" evidence="7">
    <location>
        <position position="306"/>
    </location>
</feature>
<evidence type="ECO:0000256" key="6">
    <source>
        <dbReference type="ARBA" id="ARBA00044633"/>
    </source>
</evidence>
<keyword evidence="7" id="KW-0963">Cytoplasm</keyword>
<dbReference type="UniPathway" id="UPA00053">
    <property type="reaction ID" value="UER00089"/>
</dbReference>
<feature type="binding site" evidence="7">
    <location>
        <position position="405"/>
    </location>
    <ligand>
        <name>phosphoenolpyruvate</name>
        <dbReference type="ChEBI" id="CHEBI:58702"/>
    </ligand>
</feature>
<dbReference type="SUPFAM" id="SSF55205">
    <property type="entry name" value="EPT/RTPC-like"/>
    <property type="match status" value="1"/>
</dbReference>
<dbReference type="PIRSF" id="PIRSF000505">
    <property type="entry name" value="EPSPS"/>
    <property type="match status" value="1"/>
</dbReference>
<evidence type="ECO:0000313" key="10">
    <source>
        <dbReference type="Proteomes" id="UP000003277"/>
    </source>
</evidence>
<comment type="caution">
    <text evidence="9">The sequence shown here is derived from an EMBL/GenBank/DDBJ whole genome shotgun (WGS) entry which is preliminary data.</text>
</comment>
<keyword evidence="4 7" id="KW-0808">Transferase</keyword>
<evidence type="ECO:0000256" key="3">
    <source>
        <dbReference type="ARBA" id="ARBA00022605"/>
    </source>
</evidence>
<feature type="binding site" evidence="7">
    <location>
        <position position="122"/>
    </location>
    <ligand>
        <name>phosphoenolpyruvate</name>
        <dbReference type="ChEBI" id="CHEBI:58702"/>
    </ligand>
</feature>
<dbReference type="RefSeq" id="WP_008859458.1">
    <property type="nucleotide sequence ID" value="NZ_JH591187.1"/>
</dbReference>
<feature type="binding site" evidence="7">
    <location>
        <position position="166"/>
    </location>
    <ligand>
        <name>phosphoenolpyruvate</name>
        <dbReference type="ChEBI" id="CHEBI:58702"/>
    </ligand>
</feature>
<dbReference type="PROSITE" id="PS00885">
    <property type="entry name" value="EPSP_SYNTHASE_2"/>
    <property type="match status" value="1"/>
</dbReference>
<feature type="binding site" evidence="7">
    <location>
        <position position="165"/>
    </location>
    <ligand>
        <name>3-phosphoshikimate</name>
        <dbReference type="ChEBI" id="CHEBI:145989"/>
    </ligand>
</feature>
<dbReference type="EC" id="2.5.1.19" evidence="7"/>
<dbReference type="HAMAP" id="MF_00210">
    <property type="entry name" value="EPSP_synth"/>
    <property type="match status" value="1"/>
</dbReference>
<evidence type="ECO:0000256" key="7">
    <source>
        <dbReference type="HAMAP-Rule" id="MF_00210"/>
    </source>
</evidence>
<evidence type="ECO:0000256" key="1">
    <source>
        <dbReference type="ARBA" id="ARBA00004811"/>
    </source>
</evidence>
<gene>
    <name evidence="7" type="primary">aroA</name>
    <name evidence="9" type="ORF">HMPREF9453_00962</name>
</gene>
<feature type="binding site" evidence="7">
    <location>
        <position position="94"/>
    </location>
    <ligand>
        <name>phosphoenolpyruvate</name>
        <dbReference type="ChEBI" id="CHEBI:58702"/>
    </ligand>
</feature>
<dbReference type="OrthoDB" id="9809920at2"/>
<dbReference type="CDD" id="cd01556">
    <property type="entry name" value="EPSP_synthase"/>
    <property type="match status" value="1"/>
</dbReference>
<comment type="subcellular location">
    <subcellularLocation>
        <location evidence="7">Cytoplasm</location>
    </subcellularLocation>
</comment>
<feature type="binding site" evidence="7">
    <location>
        <position position="20"/>
    </location>
    <ligand>
        <name>phosphoenolpyruvate</name>
        <dbReference type="ChEBI" id="CHEBI:58702"/>
    </ligand>
</feature>
<dbReference type="GO" id="GO:0008652">
    <property type="term" value="P:amino acid biosynthetic process"/>
    <property type="evidence" value="ECO:0007669"/>
    <property type="project" value="UniProtKB-KW"/>
</dbReference>
<dbReference type="Proteomes" id="UP000003277">
    <property type="component" value="Unassembled WGS sequence"/>
</dbReference>
<dbReference type="InterPro" id="IPR001986">
    <property type="entry name" value="Enolpyruvate_Tfrase_dom"/>
</dbReference>
<evidence type="ECO:0000256" key="2">
    <source>
        <dbReference type="ARBA" id="ARBA00009948"/>
    </source>
</evidence>
<proteinExistence type="inferred from homology"/>
<dbReference type="NCBIfam" id="TIGR01356">
    <property type="entry name" value="aroA"/>
    <property type="match status" value="1"/>
</dbReference>
<dbReference type="InterPro" id="IPR006264">
    <property type="entry name" value="EPSP_synthase"/>
</dbReference>
<dbReference type="STRING" id="742743.HMPREF9453_00962"/>
<feature type="binding site" evidence="7">
    <location>
        <position position="166"/>
    </location>
    <ligand>
        <name>3-phosphoshikimate</name>
        <dbReference type="ChEBI" id="CHEBI:145989"/>
    </ligand>
</feature>
<keyword evidence="10" id="KW-1185">Reference proteome</keyword>
<comment type="pathway">
    <text evidence="1 7">Metabolic intermediate biosynthesis; chorismate biosynthesis; chorismate from D-erythrose 4-phosphate and phosphoenolpyruvate: step 6/7.</text>
</comment>
<keyword evidence="3 7" id="KW-0028">Amino-acid biosynthesis</keyword>
<comment type="similarity">
    <text evidence="2 7">Belongs to the EPSP synthase family.</text>
</comment>
<dbReference type="PATRIC" id="fig|742743.3.peg.987"/>
<reference evidence="9 10" key="1">
    <citation type="submission" date="2011-11" db="EMBL/GenBank/DDBJ databases">
        <title>The Genome Sequence of Dialister succinatiphilus YIT 11850.</title>
        <authorList>
            <consortium name="The Broad Institute Genome Sequencing Platform"/>
            <person name="Earl A."/>
            <person name="Ward D."/>
            <person name="Feldgarden M."/>
            <person name="Gevers D."/>
            <person name="Morotomi M."/>
            <person name="Young S.K."/>
            <person name="Zeng Q."/>
            <person name="Gargeya S."/>
            <person name="Fitzgerald M."/>
            <person name="Haas B."/>
            <person name="Abouelleil A."/>
            <person name="Alvarado L."/>
            <person name="Arachchi H.M."/>
            <person name="Berlin A."/>
            <person name="Brown A."/>
            <person name="Chapman S.B."/>
            <person name="Dunbar C."/>
            <person name="Gearin G."/>
            <person name="Goldberg J."/>
            <person name="Griggs A."/>
            <person name="Gujja S."/>
            <person name="Heiman D."/>
            <person name="Howarth C."/>
            <person name="Lui A."/>
            <person name="MacDonald P.J.P."/>
            <person name="Montmayeur A."/>
            <person name="Murphy C."/>
            <person name="Neiman D."/>
            <person name="Pearson M."/>
            <person name="Priest M."/>
            <person name="Roberts A."/>
            <person name="Saif S."/>
            <person name="Shea T."/>
            <person name="Sisk P."/>
            <person name="Stolte C."/>
            <person name="Sykes S."/>
            <person name="Wortman J."/>
            <person name="Nusbaum C."/>
            <person name="Birren B."/>
        </authorList>
    </citation>
    <scope>NUCLEOTIDE SEQUENCE [LARGE SCALE GENOMIC DNA]</scope>
    <source>
        <strain evidence="9 10">YIT 11850</strain>
    </source>
</reference>
<dbReference type="GO" id="GO:0005737">
    <property type="term" value="C:cytoplasm"/>
    <property type="evidence" value="ECO:0007669"/>
    <property type="project" value="UniProtKB-SubCell"/>
</dbReference>
<dbReference type="InterPro" id="IPR036968">
    <property type="entry name" value="Enolpyruvate_Tfrase_sf"/>
</dbReference>
<feature type="binding site" evidence="7">
    <location>
        <position position="333"/>
    </location>
    <ligand>
        <name>3-phosphoshikimate</name>
        <dbReference type="ChEBI" id="CHEBI:145989"/>
    </ligand>
</feature>
<accession>H1D024</accession>
<dbReference type="Gene3D" id="3.65.10.10">
    <property type="entry name" value="Enolpyruvate transferase domain"/>
    <property type="match status" value="2"/>
</dbReference>
<sequence length="424" mass="45532">MNITIRPAPLSGTLRVPSSKSMTHREIIAAALAKGETEVTGVTWSEDIEATVRILSLFGAAIEKKEGKEGITLSIRGGLAKQEGLLHADAGESGSTLRFLIPLGLSSGNHVVYTGRGRLSERPLTPYYDMFDRKQISYHTEGGLPLEVQGTLPGGAYELPGDVSSQFFTGLLFALPLADEDSTLRSTTPLESKSYVDMTLDTLARHGITIHEKEEGLYEIPGRQHYKTGTFAVEGDYSQAAFWLTAALSGGTIALTGLSDTSLQGDRAIVTLLKDMGGHIEKKEGRLLAEKSSLHGITMDAENVPDLVPAFAALAAVSEGVTEIIHAGRVRLKECDRLHAMAVELTKLGAEVEEKPEGLVIRGKPVLSGGTVSSWNDHRIAMALASITPKLTGPLTIEGAESVKKSYPRFWEDFRKVGGKVVEA</sequence>
<dbReference type="Pfam" id="PF00275">
    <property type="entry name" value="EPSP_synthase"/>
    <property type="match status" value="1"/>
</dbReference>
<dbReference type="GO" id="GO:0009073">
    <property type="term" value="P:aromatic amino acid family biosynthetic process"/>
    <property type="evidence" value="ECO:0007669"/>
    <property type="project" value="UniProtKB-KW"/>
</dbReference>
<dbReference type="AlphaFoldDB" id="H1D024"/>
<evidence type="ECO:0000256" key="5">
    <source>
        <dbReference type="ARBA" id="ARBA00023141"/>
    </source>
</evidence>
<evidence type="ECO:0000256" key="4">
    <source>
        <dbReference type="ARBA" id="ARBA00022679"/>
    </source>
</evidence>
<feature type="binding site" evidence="7">
    <location>
        <position position="379"/>
    </location>
    <ligand>
        <name>phosphoenolpyruvate</name>
        <dbReference type="ChEBI" id="CHEBI:58702"/>
    </ligand>
</feature>
<feature type="binding site" evidence="7">
    <location>
        <position position="164"/>
    </location>
    <ligand>
        <name>3-phosphoshikimate</name>
        <dbReference type="ChEBI" id="CHEBI:145989"/>
    </ligand>
</feature>
<comment type="caution">
    <text evidence="7">Lacks conserved residue(s) required for the propagation of feature annotation.</text>
</comment>
<feature type="binding site" evidence="7">
    <location>
        <position position="337"/>
    </location>
    <ligand>
        <name>phosphoenolpyruvate</name>
        <dbReference type="ChEBI" id="CHEBI:58702"/>
    </ligand>
</feature>
<evidence type="ECO:0000259" key="8">
    <source>
        <dbReference type="Pfam" id="PF00275"/>
    </source>
</evidence>
<feature type="binding site" evidence="7">
    <location>
        <position position="192"/>
    </location>
    <ligand>
        <name>3-phosphoshikimate</name>
        <dbReference type="ChEBI" id="CHEBI:145989"/>
    </ligand>
</feature>
<dbReference type="eggNOG" id="COG0128">
    <property type="taxonomic scope" value="Bacteria"/>
</dbReference>
<comment type="catalytic activity">
    <reaction evidence="6">
        <text>3-phosphoshikimate + phosphoenolpyruvate = 5-O-(1-carboxyvinyl)-3-phosphoshikimate + phosphate</text>
        <dbReference type="Rhea" id="RHEA:21256"/>
        <dbReference type="ChEBI" id="CHEBI:43474"/>
        <dbReference type="ChEBI" id="CHEBI:57701"/>
        <dbReference type="ChEBI" id="CHEBI:58702"/>
        <dbReference type="ChEBI" id="CHEBI:145989"/>
        <dbReference type="EC" id="2.5.1.19"/>
    </reaction>
    <physiologicalReaction direction="left-to-right" evidence="6">
        <dbReference type="Rhea" id="RHEA:21257"/>
    </physiologicalReaction>
</comment>
<feature type="binding site" evidence="7">
    <location>
        <position position="21"/>
    </location>
    <ligand>
        <name>3-phosphoshikimate</name>
        <dbReference type="ChEBI" id="CHEBI:145989"/>
    </ligand>
</feature>
<feature type="binding site" evidence="7">
    <location>
        <position position="306"/>
    </location>
    <ligand>
        <name>3-phosphoshikimate</name>
        <dbReference type="ChEBI" id="CHEBI:145989"/>
    </ligand>
</feature>
<dbReference type="GO" id="GO:0009423">
    <property type="term" value="P:chorismate biosynthetic process"/>
    <property type="evidence" value="ECO:0007669"/>
    <property type="project" value="UniProtKB-UniRule"/>
</dbReference>
<dbReference type="EMBL" id="ADLT01000021">
    <property type="protein sequence ID" value="EHO63121.1"/>
    <property type="molecule type" value="Genomic_DNA"/>
</dbReference>
<dbReference type="InterPro" id="IPR013792">
    <property type="entry name" value="RNA3'P_cycl/enolpyr_Trfase_a/b"/>
</dbReference>
<feature type="binding site" evidence="7">
    <location>
        <position position="25"/>
    </location>
    <ligand>
        <name>3-phosphoshikimate</name>
        <dbReference type="ChEBI" id="CHEBI:145989"/>
    </ligand>
</feature>
<evidence type="ECO:0000313" key="9">
    <source>
        <dbReference type="EMBL" id="EHO63121.1"/>
    </source>
</evidence>
<feature type="domain" description="Enolpyruvate transferase" evidence="8">
    <location>
        <begin position="7"/>
        <end position="413"/>
    </location>
</feature>
<protein>
    <recommendedName>
        <fullName evidence="7">3-phosphoshikimate 1-carboxyvinyltransferase</fullName>
        <ecNumber evidence="7">2.5.1.19</ecNumber>
    </recommendedName>
    <alternativeName>
        <fullName evidence="7">5-enolpyruvylshikimate-3-phosphate synthase</fullName>
        <shortName evidence="7">EPSP synthase</shortName>
        <shortName evidence="7">EPSPS</shortName>
    </alternativeName>
</protein>
<name>H1D024_9FIRM</name>
<keyword evidence="5 7" id="KW-0057">Aromatic amino acid biosynthesis</keyword>
<feature type="binding site" evidence="7">
    <location>
        <position position="20"/>
    </location>
    <ligand>
        <name>3-phosphoshikimate</name>
        <dbReference type="ChEBI" id="CHEBI:145989"/>
    </ligand>
</feature>
<dbReference type="InterPro" id="IPR023193">
    <property type="entry name" value="EPSP_synthase_CS"/>
</dbReference>
<dbReference type="PANTHER" id="PTHR21090:SF5">
    <property type="entry name" value="PENTAFUNCTIONAL AROM POLYPEPTIDE"/>
    <property type="match status" value="1"/>
</dbReference>
<comment type="function">
    <text evidence="7">Catalyzes the transfer of the enolpyruvyl moiety of phosphoenolpyruvate (PEP) to the 5-hydroxyl of shikimate-3-phosphate (S3P) to produce enolpyruvyl shikimate-3-phosphate and inorganic phosphate.</text>
</comment>